<evidence type="ECO:0000256" key="3">
    <source>
        <dbReference type="ARBA" id="ARBA00022475"/>
    </source>
</evidence>
<feature type="transmembrane region" description="Helical" evidence="10">
    <location>
        <begin position="283"/>
        <end position="302"/>
    </location>
</feature>
<evidence type="ECO:0000256" key="5">
    <source>
        <dbReference type="ARBA" id="ARBA00022692"/>
    </source>
</evidence>
<evidence type="ECO:0000256" key="4">
    <source>
        <dbReference type="ARBA" id="ARBA00022538"/>
    </source>
</evidence>
<feature type="transmembrane region" description="Helical" evidence="10">
    <location>
        <begin position="347"/>
        <end position="368"/>
    </location>
</feature>
<evidence type="ECO:0000313" key="11">
    <source>
        <dbReference type="EMBL" id="BAP84769.1"/>
    </source>
</evidence>
<feature type="transmembrane region" description="Helical" evidence="10">
    <location>
        <begin position="126"/>
        <end position="147"/>
    </location>
</feature>
<keyword evidence="5 10" id="KW-0812">Transmembrane</keyword>
<dbReference type="STRING" id="1291742.LOOC260_101910"/>
<dbReference type="PANTHER" id="PTHR32024">
    <property type="entry name" value="TRK SYSTEM POTASSIUM UPTAKE PROTEIN TRKG-RELATED"/>
    <property type="match status" value="1"/>
</dbReference>
<evidence type="ECO:0000256" key="9">
    <source>
        <dbReference type="ARBA" id="ARBA00023136"/>
    </source>
</evidence>
<feature type="transmembrane region" description="Helical" evidence="10">
    <location>
        <begin position="159"/>
        <end position="178"/>
    </location>
</feature>
<feature type="transmembrane region" description="Helical" evidence="10">
    <location>
        <begin position="221"/>
        <end position="245"/>
    </location>
</feature>
<keyword evidence="2" id="KW-0813">Transport</keyword>
<accession>A0A0A1GUR4</accession>
<feature type="transmembrane region" description="Helical" evidence="10">
    <location>
        <begin position="404"/>
        <end position="429"/>
    </location>
</feature>
<name>A0A0A1GUR4_9LACO</name>
<feature type="transmembrane region" description="Helical" evidence="10">
    <location>
        <begin position="190"/>
        <end position="209"/>
    </location>
</feature>
<feature type="transmembrane region" description="Helical" evidence="10">
    <location>
        <begin position="75"/>
        <end position="99"/>
    </location>
</feature>
<keyword evidence="4" id="KW-0633">Potassium transport</keyword>
<dbReference type="InterPro" id="IPR003445">
    <property type="entry name" value="Cat_transpt"/>
</dbReference>
<dbReference type="Pfam" id="PF02386">
    <property type="entry name" value="TrkH"/>
    <property type="match status" value="1"/>
</dbReference>
<dbReference type="InterPro" id="IPR004772">
    <property type="entry name" value="TrkH"/>
</dbReference>
<keyword evidence="8" id="KW-0406">Ion transport</keyword>
<keyword evidence="9 10" id="KW-0472">Membrane</keyword>
<dbReference type="AlphaFoldDB" id="A0A0A1GUR4"/>
<comment type="subcellular location">
    <subcellularLocation>
        <location evidence="1">Cell membrane</location>
        <topology evidence="1">Multi-pass membrane protein</topology>
    </subcellularLocation>
</comment>
<evidence type="ECO:0000256" key="8">
    <source>
        <dbReference type="ARBA" id="ARBA00023065"/>
    </source>
</evidence>
<feature type="transmembrane region" description="Helical" evidence="10">
    <location>
        <begin position="44"/>
        <end position="63"/>
    </location>
</feature>
<evidence type="ECO:0000256" key="10">
    <source>
        <dbReference type="SAM" id="Phobius"/>
    </source>
</evidence>
<keyword evidence="3" id="KW-1003">Cell membrane</keyword>
<feature type="transmembrane region" description="Helical" evidence="10">
    <location>
        <begin position="12"/>
        <end position="32"/>
    </location>
</feature>
<evidence type="ECO:0000313" key="12">
    <source>
        <dbReference type="Proteomes" id="UP000031620"/>
    </source>
</evidence>
<dbReference type="Proteomes" id="UP000031620">
    <property type="component" value="Chromosome"/>
</dbReference>
<evidence type="ECO:0000256" key="7">
    <source>
        <dbReference type="ARBA" id="ARBA00022989"/>
    </source>
</evidence>
<proteinExistence type="predicted"/>
<evidence type="ECO:0000256" key="1">
    <source>
        <dbReference type="ARBA" id="ARBA00004651"/>
    </source>
</evidence>
<reference evidence="11 12" key="1">
    <citation type="submission" date="2014-11" db="EMBL/GenBank/DDBJ databases">
        <title>Complete genome sequence and analysis of Lactobacillus hokkaidonensis LOOC260T.</title>
        <authorList>
            <person name="Tanizawa Y."/>
            <person name="Tohno M."/>
            <person name="Kaminuma E."/>
            <person name="Nakamura Y."/>
            <person name="Arita M."/>
        </authorList>
    </citation>
    <scope>NUCLEOTIDE SEQUENCE [LARGE SCALE GENOMIC DNA]</scope>
    <source>
        <strain evidence="11 12">LOOC260</strain>
    </source>
</reference>
<dbReference type="GO" id="GO:0005886">
    <property type="term" value="C:plasma membrane"/>
    <property type="evidence" value="ECO:0007669"/>
    <property type="project" value="UniProtKB-SubCell"/>
</dbReference>
<gene>
    <name evidence="11" type="primary">trkH</name>
    <name evidence="11" type="ORF">LOOC260_101910</name>
</gene>
<dbReference type="GO" id="GO:0015379">
    <property type="term" value="F:potassium:chloride symporter activity"/>
    <property type="evidence" value="ECO:0007669"/>
    <property type="project" value="InterPro"/>
</dbReference>
<keyword evidence="7 10" id="KW-1133">Transmembrane helix</keyword>
<sequence>MSKIQQHRLSLPKILTLGFLVIIIIGSLLLKLPVATQAGLTTKYSDAFFTATSATCVTGLTTLNTAAHWTIFGQLVIMILVEIGGLGFMTFTVLLFSMLRRQPNLTTRVLVKESLNLESLADVKTVMKYVISLSLAIQALGVGILMFDFIPRYGWLKGSYFSVFHSVMAFCNAGFDLFGNSLESFSNDPYLIFVLSLLIIAGGLGFLVWRDVLLWHKKHQISLHTKIALSTTATLLVGATVIFWVTESQLQQLKGAANGWARFVDTFFLAVAPRTAGLDVMPYSKMTMAGIVLTMVLMFIGGTSGSTAGGIKTTTIGILWLQSWAVLRGDEDVEFAHRRFTQNNVFRAAMLIFVAAIIVVIAVMILAATEAVPKQFGLEYIVFEVLSAFGTAGMTMGLTPNLTLIGKIIIMVLMFIGRVGIFTVMFTVLNSDHPQKRYRYVEEGVMIG</sequence>
<dbReference type="EMBL" id="AP014680">
    <property type="protein sequence ID" value="BAP84769.1"/>
    <property type="molecule type" value="Genomic_DNA"/>
</dbReference>
<feature type="transmembrane region" description="Helical" evidence="10">
    <location>
        <begin position="380"/>
        <end position="398"/>
    </location>
</feature>
<dbReference type="KEGG" id="lho:LOOC260_101910"/>
<dbReference type="NCBIfam" id="TIGR00933">
    <property type="entry name" value="2a38"/>
    <property type="match status" value="1"/>
</dbReference>
<dbReference type="RefSeq" id="WP_041092233.1">
    <property type="nucleotide sequence ID" value="NZ_AP014680.1"/>
</dbReference>
<evidence type="ECO:0000256" key="6">
    <source>
        <dbReference type="ARBA" id="ARBA00022958"/>
    </source>
</evidence>
<organism evidence="11 12">
    <name type="scientific">Paucilactobacillus hokkaidonensis JCM 18461</name>
    <dbReference type="NCBI Taxonomy" id="1291742"/>
    <lineage>
        <taxon>Bacteria</taxon>
        <taxon>Bacillati</taxon>
        <taxon>Bacillota</taxon>
        <taxon>Bacilli</taxon>
        <taxon>Lactobacillales</taxon>
        <taxon>Lactobacillaceae</taxon>
        <taxon>Paucilactobacillus</taxon>
    </lineage>
</organism>
<dbReference type="PANTHER" id="PTHR32024:SF1">
    <property type="entry name" value="KTR SYSTEM POTASSIUM UPTAKE PROTEIN B"/>
    <property type="match status" value="1"/>
</dbReference>
<protein>
    <submittedName>
        <fullName evidence="11">Trk system potassium uptake protein TrkH</fullName>
    </submittedName>
</protein>
<dbReference type="HOGENOM" id="CLU_026429_0_1_9"/>
<keyword evidence="6" id="KW-0630">Potassium</keyword>
<evidence type="ECO:0000256" key="2">
    <source>
        <dbReference type="ARBA" id="ARBA00022448"/>
    </source>
</evidence>